<organism evidence="2 3">
    <name type="scientific">Tuber borchii</name>
    <name type="common">White truffle</name>
    <dbReference type="NCBI Taxonomy" id="42251"/>
    <lineage>
        <taxon>Eukaryota</taxon>
        <taxon>Fungi</taxon>
        <taxon>Dikarya</taxon>
        <taxon>Ascomycota</taxon>
        <taxon>Pezizomycotina</taxon>
        <taxon>Pezizomycetes</taxon>
        <taxon>Pezizales</taxon>
        <taxon>Tuberaceae</taxon>
        <taxon>Tuber</taxon>
    </lineage>
</organism>
<comment type="caution">
    <text evidence="2">The sequence shown here is derived from an EMBL/GenBank/DDBJ whole genome shotgun (WGS) entry which is preliminary data.</text>
</comment>
<dbReference type="Proteomes" id="UP000244722">
    <property type="component" value="Unassembled WGS sequence"/>
</dbReference>
<protein>
    <submittedName>
        <fullName evidence="2">Uncharacterized protein</fullName>
    </submittedName>
</protein>
<feature type="chain" id="PRO_5015738287" evidence="1">
    <location>
        <begin position="18"/>
        <end position="185"/>
    </location>
</feature>
<name>A0A2T6ZP26_TUBBO</name>
<keyword evidence="3" id="KW-1185">Reference proteome</keyword>
<keyword evidence="1" id="KW-0732">Signal</keyword>
<evidence type="ECO:0000256" key="1">
    <source>
        <dbReference type="SAM" id="SignalP"/>
    </source>
</evidence>
<evidence type="ECO:0000313" key="3">
    <source>
        <dbReference type="Proteomes" id="UP000244722"/>
    </source>
</evidence>
<evidence type="ECO:0000313" key="2">
    <source>
        <dbReference type="EMBL" id="PUU77240.1"/>
    </source>
</evidence>
<dbReference type="Gene3D" id="2.40.160.20">
    <property type="match status" value="1"/>
</dbReference>
<proteinExistence type="predicted"/>
<sequence>MIAYCLLALTALTGVLAGPVGLEPAFTLQIGIENPIPIGPVIQGYGLSYTVCPNGTIVSAPGALVPINATIISAADTVHADPDGLRTRLNVNGIAKTASGTVFRFGYTGIATPDAEFNAILSHAPGSHSNDFGTIVSYHTFEIPVAAPELAGLDENIYVGVGRLLVNPDRSITVEYVVSRVITVV</sequence>
<dbReference type="Pfam" id="PF11578">
    <property type="entry name" value="DUF3237"/>
    <property type="match status" value="1"/>
</dbReference>
<accession>A0A2T6ZP26</accession>
<reference evidence="2 3" key="1">
    <citation type="submission" date="2017-04" db="EMBL/GenBank/DDBJ databases">
        <title>Draft genome sequence of Tuber borchii Vittad., a whitish edible truffle.</title>
        <authorList>
            <consortium name="DOE Joint Genome Institute"/>
            <person name="Murat C."/>
            <person name="Kuo A."/>
            <person name="Barry K.W."/>
            <person name="Clum A."/>
            <person name="Dockter R.B."/>
            <person name="Fauchery L."/>
            <person name="Iotti M."/>
            <person name="Kohler A."/>
            <person name="Labutti K."/>
            <person name="Lindquist E.A."/>
            <person name="Lipzen A."/>
            <person name="Ohm R.A."/>
            <person name="Wang M."/>
            <person name="Grigoriev I.V."/>
            <person name="Zambonelli A."/>
            <person name="Martin F.M."/>
        </authorList>
    </citation>
    <scope>NUCLEOTIDE SEQUENCE [LARGE SCALE GENOMIC DNA]</scope>
    <source>
        <strain evidence="2 3">Tbo3840</strain>
    </source>
</reference>
<gene>
    <name evidence="2" type="ORF">B9Z19DRAFT_1128500</name>
</gene>
<feature type="signal peptide" evidence="1">
    <location>
        <begin position="1"/>
        <end position="17"/>
    </location>
</feature>
<dbReference type="AlphaFoldDB" id="A0A2T6ZP26"/>
<dbReference type="OrthoDB" id="2544694at2759"/>
<dbReference type="EMBL" id="NESQ01000157">
    <property type="protein sequence ID" value="PUU77240.1"/>
    <property type="molecule type" value="Genomic_DNA"/>
</dbReference>